<sequence length="222" mass="24251">MASPFKLGVSQGDAKKALLRPAVDGTRNVLGSVARTPSVQRVVLTSSIAAILAFPQAGRVYSEDDWNDQSSEALFPYELSKTLAERAAWDSARSRSRWSLVAINPGLVMGPPLGPQPEGESIALMRRILRGDLRAGYPAFELRTVDVRDVAKAHCVAMVKEDAHGRYLVAPNTFTFPRAAEVLREGPLGAQLAWRLPGRRPAPRWLLSLLADVAGIERCRLE</sequence>
<accession>A0A0D2MT55</accession>
<evidence type="ECO:0000256" key="1">
    <source>
        <dbReference type="ARBA" id="ARBA00023002"/>
    </source>
</evidence>
<dbReference type="InterPro" id="IPR001509">
    <property type="entry name" value="Epimerase_deHydtase"/>
</dbReference>
<dbReference type="Gene3D" id="3.40.50.720">
    <property type="entry name" value="NAD(P)-binding Rossmann-like Domain"/>
    <property type="match status" value="1"/>
</dbReference>
<dbReference type="Pfam" id="PF01370">
    <property type="entry name" value="Epimerase"/>
    <property type="match status" value="1"/>
</dbReference>
<keyword evidence="4" id="KW-1185">Reference proteome</keyword>
<feature type="domain" description="NAD-dependent epimerase/dehydratase" evidence="2">
    <location>
        <begin position="18"/>
        <end position="165"/>
    </location>
</feature>
<dbReference type="InterPro" id="IPR050425">
    <property type="entry name" value="NAD(P)_dehydrat-like"/>
</dbReference>
<dbReference type="PANTHER" id="PTHR10366">
    <property type="entry name" value="NAD DEPENDENT EPIMERASE/DEHYDRATASE"/>
    <property type="match status" value="1"/>
</dbReference>
<dbReference type="STRING" id="145388.A0A0D2MT55"/>
<dbReference type="GeneID" id="25735094"/>
<dbReference type="GO" id="GO:0045552">
    <property type="term" value="F:dihydroflavanol 4-reductase activity"/>
    <property type="evidence" value="ECO:0007669"/>
    <property type="project" value="UniProtKB-EC"/>
</dbReference>
<evidence type="ECO:0000313" key="3">
    <source>
        <dbReference type="EMBL" id="KIZ05745.1"/>
    </source>
</evidence>
<dbReference type="InterPro" id="IPR036291">
    <property type="entry name" value="NAD(P)-bd_dom_sf"/>
</dbReference>
<dbReference type="SUPFAM" id="SSF51735">
    <property type="entry name" value="NAD(P)-binding Rossmann-fold domains"/>
    <property type="match status" value="1"/>
</dbReference>
<dbReference type="AlphaFoldDB" id="A0A0D2MT55"/>
<reference evidence="3 4" key="1">
    <citation type="journal article" date="2013" name="BMC Genomics">
        <title>Reconstruction of the lipid metabolism for the microalga Monoraphidium neglectum from its genome sequence reveals characteristics suitable for biofuel production.</title>
        <authorList>
            <person name="Bogen C."/>
            <person name="Al-Dilaimi A."/>
            <person name="Albersmeier A."/>
            <person name="Wichmann J."/>
            <person name="Grundmann M."/>
            <person name="Rupp O."/>
            <person name="Lauersen K.J."/>
            <person name="Blifernez-Klassen O."/>
            <person name="Kalinowski J."/>
            <person name="Goesmann A."/>
            <person name="Mussgnug J.H."/>
            <person name="Kruse O."/>
        </authorList>
    </citation>
    <scope>NUCLEOTIDE SEQUENCE [LARGE SCALE GENOMIC DNA]</scope>
    <source>
        <strain evidence="3 4">SAG 48.87</strain>
    </source>
</reference>
<dbReference type="OrthoDB" id="2735536at2759"/>
<dbReference type="Proteomes" id="UP000054498">
    <property type="component" value="Unassembled WGS sequence"/>
</dbReference>
<proteinExistence type="predicted"/>
<evidence type="ECO:0000259" key="2">
    <source>
        <dbReference type="Pfam" id="PF01370"/>
    </source>
</evidence>
<dbReference type="EMBL" id="KK100462">
    <property type="protein sequence ID" value="KIZ05745.1"/>
    <property type="molecule type" value="Genomic_DNA"/>
</dbReference>
<name>A0A0D2MT55_9CHLO</name>
<organism evidence="3 4">
    <name type="scientific">Monoraphidium neglectum</name>
    <dbReference type="NCBI Taxonomy" id="145388"/>
    <lineage>
        <taxon>Eukaryota</taxon>
        <taxon>Viridiplantae</taxon>
        <taxon>Chlorophyta</taxon>
        <taxon>core chlorophytes</taxon>
        <taxon>Chlorophyceae</taxon>
        <taxon>CS clade</taxon>
        <taxon>Sphaeropleales</taxon>
        <taxon>Selenastraceae</taxon>
        <taxon>Monoraphidium</taxon>
    </lineage>
</organism>
<dbReference type="PANTHER" id="PTHR10366:SF852">
    <property type="entry name" value="CINNAMOYL-COA REDUCTASE CAD2"/>
    <property type="match status" value="1"/>
</dbReference>
<dbReference type="RefSeq" id="XP_013904764.1">
    <property type="nucleotide sequence ID" value="XM_014049310.1"/>
</dbReference>
<keyword evidence="1 3" id="KW-0560">Oxidoreductase</keyword>
<protein>
    <submittedName>
        <fullName evidence="3">Dihydroflavonol-4-reductase</fullName>
        <ecNumber evidence="3">1.1.1.219</ecNumber>
    </submittedName>
</protein>
<gene>
    <name evidence="3" type="ORF">MNEG_2216</name>
</gene>
<dbReference type="KEGG" id="mng:MNEG_2216"/>
<evidence type="ECO:0000313" key="4">
    <source>
        <dbReference type="Proteomes" id="UP000054498"/>
    </source>
</evidence>
<dbReference type="EC" id="1.1.1.219" evidence="3"/>